<dbReference type="AlphaFoldDB" id="A0A7J6UX06"/>
<dbReference type="EMBL" id="JABWDY010041934">
    <property type="protein sequence ID" value="KAF5177021.1"/>
    <property type="molecule type" value="Genomic_DNA"/>
</dbReference>
<organism evidence="1 2">
    <name type="scientific">Thalictrum thalictroides</name>
    <name type="common">Rue-anemone</name>
    <name type="synonym">Anemone thalictroides</name>
    <dbReference type="NCBI Taxonomy" id="46969"/>
    <lineage>
        <taxon>Eukaryota</taxon>
        <taxon>Viridiplantae</taxon>
        <taxon>Streptophyta</taxon>
        <taxon>Embryophyta</taxon>
        <taxon>Tracheophyta</taxon>
        <taxon>Spermatophyta</taxon>
        <taxon>Magnoliopsida</taxon>
        <taxon>Ranunculales</taxon>
        <taxon>Ranunculaceae</taxon>
        <taxon>Thalictroideae</taxon>
        <taxon>Thalictrum</taxon>
    </lineage>
</organism>
<protein>
    <submittedName>
        <fullName evidence="1">Uncharacterized protein</fullName>
    </submittedName>
</protein>
<dbReference type="Proteomes" id="UP000554482">
    <property type="component" value="Unassembled WGS sequence"/>
</dbReference>
<gene>
    <name evidence="1" type="ORF">FRX31_033392</name>
</gene>
<comment type="caution">
    <text evidence="1">The sequence shown here is derived from an EMBL/GenBank/DDBJ whole genome shotgun (WGS) entry which is preliminary data.</text>
</comment>
<sequence>MIVGDEPILDDEEIDFPLNPEEIVFFDYLRVWVEGHIFHAVERCARNIFLGFIDGFEDLGHDVTLATCTIVDHIIFTLFPPFAFIPFKVGRVNWIQVESWLLYGLGDHVKETCLPYLDFGDVGLVDTETVAGVEPGVADEANVDVATDALNA</sequence>
<reference evidence="1 2" key="1">
    <citation type="submission" date="2020-06" db="EMBL/GenBank/DDBJ databases">
        <title>Transcriptomic and genomic resources for Thalictrum thalictroides and T. hernandezii: Facilitating candidate gene discovery in an emerging model plant lineage.</title>
        <authorList>
            <person name="Arias T."/>
            <person name="Riano-Pachon D.M."/>
            <person name="Di Stilio V.S."/>
        </authorList>
    </citation>
    <scope>NUCLEOTIDE SEQUENCE [LARGE SCALE GENOMIC DNA]</scope>
    <source>
        <strain evidence="2">cv. WT478/WT964</strain>
        <tissue evidence="1">Leaves</tissue>
    </source>
</reference>
<proteinExistence type="predicted"/>
<evidence type="ECO:0000313" key="1">
    <source>
        <dbReference type="EMBL" id="KAF5177021.1"/>
    </source>
</evidence>
<accession>A0A7J6UX06</accession>
<evidence type="ECO:0000313" key="2">
    <source>
        <dbReference type="Proteomes" id="UP000554482"/>
    </source>
</evidence>
<name>A0A7J6UX06_THATH</name>
<keyword evidence="2" id="KW-1185">Reference proteome</keyword>